<name>A0A7L6BF23_9ACTN</name>
<dbReference type="EMBL" id="CP059322">
    <property type="protein sequence ID" value="QLQ40385.2"/>
    <property type="molecule type" value="Genomic_DNA"/>
</dbReference>
<dbReference type="Gene3D" id="3.40.50.2000">
    <property type="entry name" value="Glycogen Phosphorylase B"/>
    <property type="match status" value="1"/>
</dbReference>
<dbReference type="RefSeq" id="WP_246411367.1">
    <property type="nucleotide sequence ID" value="NZ_CP059322.2"/>
</dbReference>
<dbReference type="EC" id="2.4.-.-" evidence="1"/>
<proteinExistence type="predicted"/>
<sequence length="716" mass="79068">MIEVLMVMGTVPGRVAVLTDALAQFRALGVTVRVATTFDPAERVPAATELAELHLLPTAKELGPRFGRMVKRANPARRPWLRAQRDPWVRRHARRADVLVALDAQALHTVWQLAQRHRRADAVYGIAPALRAVEKRSADPARYRRPRLNTVGHAPAVLASATRNQTVDLAKRMFELSTGKRAMKLGPVRWFWQGAVTAPGLPERHRGKIARRVTGTMLKSGHGASAKRVALAAQGRLKSPTTRGALLGPIVDAELSQGRVPEHLMTVVRGQLKLADGFLKKRNPGKAAPHVLRAFNLLFHRIVQFDGTSSPLAADPEKFLAPLHNSEAGRAMATPRGREHPATFPPADRPHRMLFFTGLNDNFLGPILERYEAMPGVEVRRLNLMEESILPVLSNGRTNVTLHMLAGASKRAGEVREAWGPHLEWADTVFVDWCNLGAAMLTMIDPGTTRVVVRLHSFEAFSWWPHVTDWSRVDDVVFVSEHLRDLAQAAVPRLRAPQGPRTHMIFNAMDLHRYVAPKVSADSRFTLGLVGLSSLAKDPRWALDVLRELRRRDDRYRLKLIGDPLNPELSPAIAAYVRELDAELAELEAAGAVIRAGRTDDVPGALTDVGVILSTSLRESFHCALVEGAASGAVPVVRDWPFFAGRPHSARTLFPSDWVVGTPEEAAERILALTASEEVWREAGRAASSHVLSTWDWSVTQKDFDRLLLEPPAGTD</sequence>
<keyword evidence="2" id="KW-1185">Reference proteome</keyword>
<gene>
    <name evidence="1" type="ORF">H1D33_16545</name>
</gene>
<dbReference type="KEGG" id="mfeu:H1D33_16545"/>
<reference evidence="2" key="1">
    <citation type="submission" date="2020-07" db="EMBL/GenBank/DDBJ databases">
        <title>A new Micromonospora strain with potent antibiotic activity isolated from the microbiome of a mid-Atlantic deep-sea sponge.</title>
        <authorList>
            <person name="Back C.R."/>
            <person name="Stennett H.L."/>
            <person name="Williams S.E."/>
            <person name="Wang L."/>
            <person name="Ojeda Gomez J."/>
            <person name="Abdulle O.M."/>
            <person name="Duffy T."/>
            <person name="Hendry K.R."/>
            <person name="Powell D."/>
            <person name="Stach J.E."/>
            <person name="Essex-Lopresti A.E."/>
            <person name="Willis C.L."/>
            <person name="Curnow P."/>
            <person name="Race P.R."/>
        </authorList>
    </citation>
    <scope>NUCLEOTIDE SEQUENCE [LARGE SCALE GENOMIC DNA]</scope>
    <source>
        <strain evidence="2">28ISP2-46</strain>
    </source>
</reference>
<evidence type="ECO:0000313" key="1">
    <source>
        <dbReference type="EMBL" id="QLQ40385.2"/>
    </source>
</evidence>
<dbReference type="AlphaFoldDB" id="A0A7L6BF23"/>
<keyword evidence="1" id="KW-0808">Transferase</keyword>
<keyword evidence="1" id="KW-0328">Glycosyltransferase</keyword>
<accession>A0A7L6BF23</accession>
<evidence type="ECO:0000313" key="2">
    <source>
        <dbReference type="Proteomes" id="UP000510844"/>
    </source>
</evidence>
<protein>
    <submittedName>
        <fullName evidence="1">Glycosyltransferase</fullName>
        <ecNumber evidence="1">2.4.-.-</ecNumber>
    </submittedName>
</protein>
<reference evidence="1 2" key="2">
    <citation type="journal article" date="2021" name="Mar. Drugs">
        <title>A New Micromonospora Strain with Antibiotic Activity Isolated from the Microbiome of a Mid-Atlantic Deep-Sea Sponge.</title>
        <authorList>
            <person name="Back C.R."/>
            <person name="Stennett H.L."/>
            <person name="Williams S.E."/>
            <person name="Wang L."/>
            <person name="Ojeda Gomez J."/>
            <person name="Abdulle O.M."/>
            <person name="Duffy T."/>
            <person name="Neal C."/>
            <person name="Mantell J."/>
            <person name="Jepson M.A."/>
            <person name="Hendry K.R."/>
            <person name="Powell D."/>
            <person name="Stach J.E.M."/>
            <person name="Essex-Lopresti A.E."/>
            <person name="Willis C.L."/>
            <person name="Curnow P."/>
            <person name="Race P.R."/>
        </authorList>
    </citation>
    <scope>NUCLEOTIDE SEQUENCE [LARGE SCALE GENOMIC DNA]</scope>
    <source>
        <strain evidence="1 2">28ISP2-46</strain>
    </source>
</reference>
<organism evidence="1 2">
    <name type="scientific">Micromonospora robiginosa</name>
    <dbReference type="NCBI Taxonomy" id="2749844"/>
    <lineage>
        <taxon>Bacteria</taxon>
        <taxon>Bacillati</taxon>
        <taxon>Actinomycetota</taxon>
        <taxon>Actinomycetes</taxon>
        <taxon>Micromonosporales</taxon>
        <taxon>Micromonosporaceae</taxon>
        <taxon>Micromonospora</taxon>
    </lineage>
</organism>
<dbReference type="SUPFAM" id="SSF53756">
    <property type="entry name" value="UDP-Glycosyltransferase/glycogen phosphorylase"/>
    <property type="match status" value="1"/>
</dbReference>
<dbReference type="GO" id="GO:0016757">
    <property type="term" value="F:glycosyltransferase activity"/>
    <property type="evidence" value="ECO:0007669"/>
    <property type="project" value="UniProtKB-KW"/>
</dbReference>
<dbReference type="Proteomes" id="UP000510844">
    <property type="component" value="Chromosome"/>
</dbReference>